<dbReference type="SUPFAM" id="SSF56112">
    <property type="entry name" value="Protein kinase-like (PK-like)"/>
    <property type="match status" value="1"/>
</dbReference>
<dbReference type="Pfam" id="PF01636">
    <property type="entry name" value="APH"/>
    <property type="match status" value="1"/>
</dbReference>
<evidence type="ECO:0000313" key="2">
    <source>
        <dbReference type="EMBL" id="GEA83389.1"/>
    </source>
</evidence>
<comment type="caution">
    <text evidence="2">The sequence shown here is derived from an EMBL/GenBank/DDBJ whole genome shotgun (WGS) entry which is preliminary data.</text>
</comment>
<dbReference type="InterPro" id="IPR002575">
    <property type="entry name" value="Aminoglycoside_PTrfase"/>
</dbReference>
<reference evidence="2 3" key="1">
    <citation type="submission" date="2019-06" db="EMBL/GenBank/DDBJ databases">
        <title>Whole genome shotgun sequence of Cellulomonas gelida NBRC 3748.</title>
        <authorList>
            <person name="Hosoyama A."/>
            <person name="Uohara A."/>
            <person name="Ohji S."/>
            <person name="Ichikawa N."/>
        </authorList>
    </citation>
    <scope>NUCLEOTIDE SEQUENCE [LARGE SCALE GENOMIC DNA]</scope>
    <source>
        <strain evidence="2 3">NBRC 3748</strain>
    </source>
</reference>
<dbReference type="EMBL" id="BJLQ01000004">
    <property type="protein sequence ID" value="GEA83389.1"/>
    <property type="molecule type" value="Genomic_DNA"/>
</dbReference>
<evidence type="ECO:0000313" key="3">
    <source>
        <dbReference type="Proteomes" id="UP000320461"/>
    </source>
</evidence>
<protein>
    <recommendedName>
        <fullName evidence="1">Aminoglycoside phosphotransferase domain-containing protein</fullName>
    </recommendedName>
</protein>
<dbReference type="InterPro" id="IPR011009">
    <property type="entry name" value="Kinase-like_dom_sf"/>
</dbReference>
<dbReference type="Proteomes" id="UP000320461">
    <property type="component" value="Unassembled WGS sequence"/>
</dbReference>
<dbReference type="OrthoDB" id="236897at2"/>
<accession>A0A4Y3KG55</accession>
<feature type="domain" description="Aminoglycoside phosphotransferase" evidence="1">
    <location>
        <begin position="125"/>
        <end position="170"/>
    </location>
</feature>
<sequence length="259" mass="27790">MERSGASGEETEVVLPGGNVGGAVRVGATVRRPTGPWTPAVHELLTFLTDAGLRCVPRVHGFDERGREVLDFLPGDVVPVGVTELSDAQLASAARWLRDFHTVVAGFPRGSRRWRFTERALGPGEIVCHHDSAMYNLAFDGDELVGVFDWDVAGPGVPLDDLAMLAWASPLLVPDGDSARMAHGLRVLADAYGDVDPVALLLHVEQRMTASCDRIAAGQRAGDEGMRRLGERGEPAATRARLARLVARTDELTDALARA</sequence>
<gene>
    <name evidence="2" type="ORF">CGE01nite_06400</name>
</gene>
<evidence type="ECO:0000259" key="1">
    <source>
        <dbReference type="Pfam" id="PF01636"/>
    </source>
</evidence>
<dbReference type="Gene3D" id="3.90.1200.10">
    <property type="match status" value="1"/>
</dbReference>
<organism evidence="2 3">
    <name type="scientific">Cellulomonas gelida</name>
    <dbReference type="NCBI Taxonomy" id="1712"/>
    <lineage>
        <taxon>Bacteria</taxon>
        <taxon>Bacillati</taxon>
        <taxon>Actinomycetota</taxon>
        <taxon>Actinomycetes</taxon>
        <taxon>Micrococcales</taxon>
        <taxon>Cellulomonadaceae</taxon>
        <taxon>Cellulomonas</taxon>
    </lineage>
</organism>
<proteinExistence type="predicted"/>
<dbReference type="AlphaFoldDB" id="A0A4Y3KG55"/>
<name>A0A4Y3KG55_9CELL</name>
<dbReference type="RefSeq" id="WP_141368937.1">
    <property type="nucleotide sequence ID" value="NZ_BJLQ01000004.1"/>
</dbReference>
<keyword evidence="3" id="KW-1185">Reference proteome</keyword>